<reference evidence="2 3" key="1">
    <citation type="journal article" date="2019" name="Int. J. Syst. Evol. Microbiol.">
        <title>The Global Catalogue of Microorganisms (GCM) 10K type strain sequencing project: providing services to taxonomists for standard genome sequencing and annotation.</title>
        <authorList>
            <consortium name="The Broad Institute Genomics Platform"/>
            <consortium name="The Broad Institute Genome Sequencing Center for Infectious Disease"/>
            <person name="Wu L."/>
            <person name="Ma J."/>
        </authorList>
    </citation>
    <scope>NUCLEOTIDE SEQUENCE [LARGE SCALE GENOMIC DNA]</scope>
    <source>
        <strain evidence="2 3">JCM 14559</strain>
    </source>
</reference>
<dbReference type="SUPFAM" id="SSF48452">
    <property type="entry name" value="TPR-like"/>
    <property type="match status" value="3"/>
</dbReference>
<gene>
    <name evidence="2" type="ORF">GCM10009759_28700</name>
</gene>
<dbReference type="PANTHER" id="PTHR19959:SF119">
    <property type="entry name" value="FUNGAL LIPASE-LIKE DOMAIN-CONTAINING PROTEIN"/>
    <property type="match status" value="1"/>
</dbReference>
<dbReference type="Pfam" id="PF25199">
    <property type="entry name" value="nSTAND_NTPase5"/>
    <property type="match status" value="1"/>
</dbReference>
<dbReference type="InterPro" id="IPR011990">
    <property type="entry name" value="TPR-like_helical_dom_sf"/>
</dbReference>
<evidence type="ECO:0000313" key="2">
    <source>
        <dbReference type="EMBL" id="GAA2098062.1"/>
    </source>
</evidence>
<dbReference type="Gene3D" id="2.40.10.120">
    <property type="match status" value="1"/>
</dbReference>
<dbReference type="RefSeq" id="WP_344552422.1">
    <property type="nucleotide sequence ID" value="NZ_BAAANS010000016.1"/>
</dbReference>
<dbReference type="SUPFAM" id="SSF50494">
    <property type="entry name" value="Trypsin-like serine proteases"/>
    <property type="match status" value="1"/>
</dbReference>
<protein>
    <recommendedName>
        <fullName evidence="1">Novel STAND NTPase 5 domain-containing protein</fullName>
    </recommendedName>
</protein>
<dbReference type="Proteomes" id="UP001500897">
    <property type="component" value="Unassembled WGS sequence"/>
</dbReference>
<dbReference type="Pfam" id="PF13365">
    <property type="entry name" value="Trypsin_2"/>
    <property type="match status" value="1"/>
</dbReference>
<dbReference type="InterPro" id="IPR057574">
    <property type="entry name" value="nSTAND_NTPase5_dom"/>
</dbReference>
<dbReference type="Gene3D" id="3.40.50.300">
    <property type="entry name" value="P-loop containing nucleotide triphosphate hydrolases"/>
    <property type="match status" value="1"/>
</dbReference>
<dbReference type="InterPro" id="IPR019734">
    <property type="entry name" value="TPR_rpt"/>
</dbReference>
<comment type="caution">
    <text evidence="2">The sequence shown here is derived from an EMBL/GenBank/DDBJ whole genome shotgun (WGS) entry which is preliminary data.</text>
</comment>
<accession>A0ABN2WSN5</accession>
<name>A0ABN2WSN5_9ACTN</name>
<organism evidence="2 3">
    <name type="scientific">Kitasatospora saccharophila</name>
    <dbReference type="NCBI Taxonomy" id="407973"/>
    <lineage>
        <taxon>Bacteria</taxon>
        <taxon>Bacillati</taxon>
        <taxon>Actinomycetota</taxon>
        <taxon>Actinomycetes</taxon>
        <taxon>Kitasatosporales</taxon>
        <taxon>Streptomycetaceae</taxon>
        <taxon>Kitasatospora</taxon>
    </lineage>
</organism>
<dbReference type="SUPFAM" id="SSF52540">
    <property type="entry name" value="P-loop containing nucleoside triphosphate hydrolases"/>
    <property type="match status" value="1"/>
</dbReference>
<keyword evidence="3" id="KW-1185">Reference proteome</keyword>
<feature type="domain" description="Novel STAND NTPase 5" evidence="1">
    <location>
        <begin position="264"/>
        <end position="385"/>
    </location>
</feature>
<dbReference type="InterPro" id="IPR027417">
    <property type="entry name" value="P-loop_NTPase"/>
</dbReference>
<dbReference type="PANTHER" id="PTHR19959">
    <property type="entry name" value="KINESIN LIGHT CHAIN"/>
    <property type="match status" value="1"/>
</dbReference>
<sequence>MLKDRVVIVYRLGTRGSGYLVGPGLVLTSAHVVGTAATVSLRRPGTGRDFRATVVWRGSPGGRDDAALLHVDDDGWTPPASAGVRWGEFVTLRTGQRCEVMGVPEVAQYTGSPDGRSPGEPKGFVETSQLTGSVNPGDSSVGNRYVLDNAKFPSGWTGRELPWAGLSGAALLSNGLLIGVVASEAAFYEHSAIEAVPAYYLFRATKDDAFRAALEKYGADSLRLEPVEFVPLTDPESTDPNRSGNSPAALLRPEREVVPFHGRGELLEDLVDWCAQPGVAVLLVHGPGGQGKTRLVRELAERLITDPAHGRWTAVWAASGAPGEDGPDLAPLAETHHRVLVVLDYAEQRIGQLAKLIESAPGRDLPFKVVLIARTDGEWRDRAKERGEAVAEALGRVARVVLPALVADAGERPALYRWAADAFAGQLRLLPGRAHVDWAAAAAALPPRDLGDARYANPLTLHMTVLADLLDAGSPLPTAPRPSRSGLLEVPAENPDDAETRLLLHEERHWNGILAGNGVGPTGPEAEAFRDALAATALLDPGDHARADAVLRRVRGLSDDARRGTVEKCLTDAYPPAGAATGPWGAVQPDRIAERFAGQRVLGRPYLLPALSADLAPGDAERLLTVLTRAAQHRPLRAELAPRVTELCTASPDVLALPAIAAATHVEEAAPLTDALLQLLDSPYSDPERLASWVEALPDSSYNLAPWAVRLLERTLQVPGGNDIDTPEELLARTRTQRELSKRYSEIGDHLRALSTAGEAVETLTAATARHDPGTPHGIALRRSLADCLNNQAAFQTQLGLWGQALASADLAVQGFELLERQGELDRPEHLLTALGTRATARGNLGGLARALADWTTVVECRRRRAADASEAAVADLALALNNLALIQRGWGRGEECLRSSREALALLRPLARQRPDAHRPLLTKLLGTLANCLGDTGHPAEALEVSREVVALRRRLAEGRPAAYRGELAQGLNSLSIGLSRAGFGREALATSQEAVGHYQELAEEQPGAYREPLAMTLNTWSNELSDAGAAEQAIEAAERAVVLYAELHRAHPEAFAADHAMALNTLALRLGDVGRGAEGLALLEQAVLLYRSVPEPRPAGVQADFARCLNNIASVHRDAGRDTEALLVAEQGVAASRILAEAQPDSFNPLFARLVTTQALCLHRLGRLEEAADAAGAAVAAAAPTAALPESAALLGVLAAVLGLARRHEAAHAALRLVVDTRRALERIDPERHRDRLLESLDLFRSQLASAGKHAEALEVTTEAVGLRRLQLERQPTDEHRARLASALSGTGDLLTQLGRRPEAADHVAEAVALWEALPPAERDARMPAPALSALSHANALWAAGESARALALFREVAESFERMPAAHPARSAGTALSLGLLGSLSVEVDGAEAALAHLDRAVAAALAIEGLGVEAYEGIVADTFGSRAQVRTECEPPHPGAVADAERAVRIYRGLPAAEAAARAAQAVNALAALGVARAQRGPAEQALADTAEALAAARRLDPPESDNHRIALVTALLARARSGLLTGRGRVEAVACAGEAVVRLESLAETAPALFAYALRRAHALRAEVEDADRWPAG</sequence>
<dbReference type="InterPro" id="IPR009003">
    <property type="entry name" value="Peptidase_S1_PA"/>
</dbReference>
<dbReference type="SMART" id="SM00028">
    <property type="entry name" value="TPR"/>
    <property type="match status" value="6"/>
</dbReference>
<evidence type="ECO:0000313" key="3">
    <source>
        <dbReference type="Proteomes" id="UP001500897"/>
    </source>
</evidence>
<evidence type="ECO:0000259" key="1">
    <source>
        <dbReference type="Pfam" id="PF25199"/>
    </source>
</evidence>
<dbReference type="Gene3D" id="1.25.40.10">
    <property type="entry name" value="Tetratricopeptide repeat domain"/>
    <property type="match status" value="4"/>
</dbReference>
<dbReference type="EMBL" id="BAAANS010000016">
    <property type="protein sequence ID" value="GAA2098062.1"/>
    <property type="molecule type" value="Genomic_DNA"/>
</dbReference>
<proteinExistence type="predicted"/>